<evidence type="ECO:0000259" key="2">
    <source>
        <dbReference type="Pfam" id="PF20014"/>
    </source>
</evidence>
<evidence type="ECO:0000313" key="4">
    <source>
        <dbReference type="Proteomes" id="UP000431401"/>
    </source>
</evidence>
<dbReference type="EMBL" id="WEGI01000006">
    <property type="protein sequence ID" value="MQY27694.1"/>
    <property type="molecule type" value="Genomic_DNA"/>
</dbReference>
<dbReference type="RefSeq" id="WP_153342922.1">
    <property type="nucleotide sequence ID" value="NZ_WEGI01000006.1"/>
</dbReference>
<accession>A0A7K0DS89</accession>
<dbReference type="Pfam" id="PF20013">
    <property type="entry name" value="GAP1-N2"/>
    <property type="match status" value="1"/>
</dbReference>
<keyword evidence="4" id="KW-1185">Reference proteome</keyword>
<evidence type="ECO:0000313" key="3">
    <source>
        <dbReference type="EMBL" id="MQY27694.1"/>
    </source>
</evidence>
<feature type="domain" description="GTPase-associated protein 1 N-terminal" evidence="1">
    <location>
        <begin position="3"/>
        <end position="136"/>
    </location>
</feature>
<organism evidence="3 4">
    <name type="scientific">Nocardia aurantia</name>
    <dbReference type="NCBI Taxonomy" id="2585199"/>
    <lineage>
        <taxon>Bacteria</taxon>
        <taxon>Bacillati</taxon>
        <taxon>Actinomycetota</taxon>
        <taxon>Actinomycetes</taxon>
        <taxon>Mycobacteriales</taxon>
        <taxon>Nocardiaceae</taxon>
        <taxon>Nocardia</taxon>
    </lineage>
</organism>
<sequence length="807" mass="88357">MAFSSLLYTECRPDRSVHGREGMQFQAESPDATPEMEQAIVAHLLYRPSQKLMAADTPVNEHPLSFSYHRVRDHYYLGVGRYVGRDSRGREGNQLTHCLVTGDPEDIRPSRPAQLFRSGAWLTEPSESVRLAPVAAPLHVAEAFQPGALHAMAKAQPGIERFLPKLLTAFEEAAGEQRKKIVVAAGDADLAIRWIALGGLFLEPADVLGLSFRIFTETPLADDLSIAVFDPALTRSAPVVETLPPALNGIDLNTFGTSAITPSESALTYSRWFLEYDAFDALEAIELGRRWQPHLASPAAATTMAGIVCLRRDAGSETGAGPVAEALAAVSEHEPDDMEDYGDALAEAVLTIRPAATDDPGALHHAALTLRRNGHHDAAEMLTLALLEGARLYPDSYGVRWAEAARRLDGGETGRARWTTGEAQRQAVRLLSETLAAAQDSSLAALFTIIAGLGLGLRWEAVRGPGERLANHWAGHPDAVSDGARTAFYPEIEALLWPALEARIRDRDESVRFAMRSGRWDWLRASTTGHRSPIVAGALAAAAVATAAPPERPEVLRQYVRAAPAPDWTLFFDAGRPADPDLLGVWVDTDAAALRDPAFVDLVAAAIDLELYRGGRTLLDRIGRLPAAPGVLADLCAEFGRAHQLLNALYARRTEVPNPVLDQLITVDARFETYYAATIADFLLVQRDLAGVDHYLGVTRSYHLRDQFGHSTITRLQRDLPDFAHQLLNICSTPELQAWMRNTVEDAFAEWIRKSSNKKRALEAVRYIDRAHQPQWTAFVEAVSAARGAHRSLPRTLPSLRKTRKGN</sequence>
<protein>
    <submittedName>
        <fullName evidence="3">Uncharacterized protein</fullName>
    </submittedName>
</protein>
<dbReference type="InterPro" id="IPR045402">
    <property type="entry name" value="GAP1-N2"/>
</dbReference>
<reference evidence="3 4" key="1">
    <citation type="submission" date="2019-10" db="EMBL/GenBank/DDBJ databases">
        <title>Nocardia macrotermitis sp. nov. and Nocardia aurantia sp. nov., isolated from the gut of fungus growing-termite Macrotermes natalensis.</title>
        <authorList>
            <person name="Benndorf R."/>
            <person name="Schwitalla J."/>
            <person name="Martin K."/>
            <person name="De Beer W."/>
            <person name="Kaster A.-K."/>
            <person name="Vollmers J."/>
            <person name="Poulsen M."/>
            <person name="Beemelmanns C."/>
        </authorList>
    </citation>
    <scope>NUCLEOTIDE SEQUENCE [LARGE SCALE GENOMIC DNA]</scope>
    <source>
        <strain evidence="3 4">RB56</strain>
    </source>
</reference>
<dbReference type="InterPro" id="IPR045401">
    <property type="entry name" value="GAP1-M"/>
</dbReference>
<feature type="domain" description="GTPase-associated protein 1 middle" evidence="2">
    <location>
        <begin position="160"/>
        <end position="232"/>
    </location>
</feature>
<name>A0A7K0DS89_9NOCA</name>
<comment type="caution">
    <text evidence="3">The sequence shown here is derived from an EMBL/GenBank/DDBJ whole genome shotgun (WGS) entry which is preliminary data.</text>
</comment>
<dbReference type="OrthoDB" id="3595182at2"/>
<gene>
    <name evidence="3" type="ORF">NRB56_32770</name>
</gene>
<evidence type="ECO:0000259" key="1">
    <source>
        <dbReference type="Pfam" id="PF20013"/>
    </source>
</evidence>
<proteinExistence type="predicted"/>
<dbReference type="Pfam" id="PF20014">
    <property type="entry name" value="GAP1-M"/>
    <property type="match status" value="1"/>
</dbReference>
<dbReference type="AlphaFoldDB" id="A0A7K0DS89"/>
<dbReference type="Proteomes" id="UP000431401">
    <property type="component" value="Unassembled WGS sequence"/>
</dbReference>